<name>A0A8S1QVC1_PARPR</name>
<reference evidence="1" key="1">
    <citation type="submission" date="2021-01" db="EMBL/GenBank/DDBJ databases">
        <authorList>
            <consortium name="Genoscope - CEA"/>
            <person name="William W."/>
        </authorList>
    </citation>
    <scope>NUCLEOTIDE SEQUENCE</scope>
</reference>
<evidence type="ECO:0000313" key="1">
    <source>
        <dbReference type="EMBL" id="CAD8119776.1"/>
    </source>
</evidence>
<sequence>MRQFFQISIVNNTLSSFYRWNLLRQNKLLNLLKQKIYIILCQQHWIRGILYVLKQSYQVLTNCTQLETISECFYLKQYFQINYKICVWNASSGNRSQLFCSSHSTQDSCTYIFQNISKSNIQIFV</sequence>
<organism evidence="1 2">
    <name type="scientific">Paramecium primaurelia</name>
    <dbReference type="NCBI Taxonomy" id="5886"/>
    <lineage>
        <taxon>Eukaryota</taxon>
        <taxon>Sar</taxon>
        <taxon>Alveolata</taxon>
        <taxon>Ciliophora</taxon>
        <taxon>Intramacronucleata</taxon>
        <taxon>Oligohymenophorea</taxon>
        <taxon>Peniculida</taxon>
        <taxon>Parameciidae</taxon>
        <taxon>Paramecium</taxon>
    </lineage>
</organism>
<comment type="caution">
    <text evidence="1">The sequence shown here is derived from an EMBL/GenBank/DDBJ whole genome shotgun (WGS) entry which is preliminary data.</text>
</comment>
<dbReference type="EMBL" id="CAJJDM010000373">
    <property type="protein sequence ID" value="CAD8119776.1"/>
    <property type="molecule type" value="Genomic_DNA"/>
</dbReference>
<keyword evidence="2" id="KW-1185">Reference proteome</keyword>
<evidence type="ECO:0000313" key="2">
    <source>
        <dbReference type="Proteomes" id="UP000688137"/>
    </source>
</evidence>
<accession>A0A8S1QVC1</accession>
<dbReference type="AlphaFoldDB" id="A0A8S1QVC1"/>
<dbReference type="Proteomes" id="UP000688137">
    <property type="component" value="Unassembled WGS sequence"/>
</dbReference>
<proteinExistence type="predicted"/>
<protein>
    <submittedName>
        <fullName evidence="1">Uncharacterized protein</fullName>
    </submittedName>
</protein>
<gene>
    <name evidence="1" type="ORF">PPRIM_AZ9-3.1.T3640002</name>
</gene>